<name>D7BZ72_STRBB</name>
<keyword evidence="2" id="KW-1185">Reference proteome</keyword>
<evidence type="ECO:0000313" key="2">
    <source>
        <dbReference type="Proteomes" id="UP000000377"/>
    </source>
</evidence>
<proteinExistence type="predicted"/>
<dbReference type="PATRIC" id="fig|749414.3.peg.4846"/>
<dbReference type="eggNOG" id="COG4188">
    <property type="taxonomic scope" value="Bacteria"/>
</dbReference>
<dbReference type="EMBL" id="CP002047">
    <property type="protein sequence ID" value="ADI07808.1"/>
    <property type="molecule type" value="Genomic_DNA"/>
</dbReference>
<gene>
    <name evidence="1" type="ordered locus">SBI_04688</name>
</gene>
<dbReference type="HOGENOM" id="CLU_1000806_0_0_11"/>
<reference evidence="1 2" key="1">
    <citation type="journal article" date="2010" name="J. Bacteriol.">
        <title>Genome sequence of the milbemycin-producing bacterium Streptomyces bingchenggensis.</title>
        <authorList>
            <person name="Wang X.J."/>
            <person name="Yan Y.J."/>
            <person name="Zhang B."/>
            <person name="An J."/>
            <person name="Wang J.J."/>
            <person name="Tian J."/>
            <person name="Jiang L."/>
            <person name="Chen Y.H."/>
            <person name="Huang S.X."/>
            <person name="Yin M."/>
            <person name="Zhang J."/>
            <person name="Gao A.L."/>
            <person name="Liu C.X."/>
            <person name="Zhu Z.X."/>
            <person name="Xiang W.S."/>
        </authorList>
    </citation>
    <scope>NUCLEOTIDE SEQUENCE [LARGE SCALE GENOMIC DNA]</scope>
    <source>
        <strain evidence="1 2">BCW-1</strain>
    </source>
</reference>
<sequence>MTTYTTGRGPHRSEPTASAPLAAPAPALAGMAAPTGPHPVGMISLPLVDRDRPEPGVRSKPYRELMVGVRYPAREVERYERTPGTFVHEDAPPALDPSGPRPVVLHSPGVGEAYAPSPLAEELASHGYVVVTIVHDDDARAAGFPDVRVVDDRVADDRVVDTRVVDDRVADVRFVLDQLISLAPGVLDLSRIGLVGRSARARVGGCPADLATLHDDPRITAVADLNGNLAAASADDPRTPLVAFFDRRLRGGEETAVVATEETAVAATAAATTARAGR</sequence>
<accession>D7BZ72</accession>
<dbReference type="Proteomes" id="UP000000377">
    <property type="component" value="Chromosome"/>
</dbReference>
<organism evidence="1 2">
    <name type="scientific">Streptomyces bingchenggensis (strain BCW-1)</name>
    <dbReference type="NCBI Taxonomy" id="749414"/>
    <lineage>
        <taxon>Bacteria</taxon>
        <taxon>Bacillati</taxon>
        <taxon>Actinomycetota</taxon>
        <taxon>Actinomycetes</taxon>
        <taxon>Kitasatosporales</taxon>
        <taxon>Streptomycetaceae</taxon>
        <taxon>Streptomyces</taxon>
    </lineage>
</organism>
<dbReference type="InterPro" id="IPR029058">
    <property type="entry name" value="AB_hydrolase_fold"/>
</dbReference>
<evidence type="ECO:0000313" key="1">
    <source>
        <dbReference type="EMBL" id="ADI07808.1"/>
    </source>
</evidence>
<dbReference type="RefSeq" id="WP_014177278.1">
    <property type="nucleotide sequence ID" value="NC_016582.1"/>
</dbReference>
<protein>
    <submittedName>
        <fullName evidence="1">Lipase</fullName>
    </submittedName>
</protein>
<dbReference type="Gene3D" id="3.40.50.1820">
    <property type="entry name" value="alpha/beta hydrolase"/>
    <property type="match status" value="1"/>
</dbReference>
<dbReference type="AlphaFoldDB" id="D7BZ72"/>
<dbReference type="SUPFAM" id="SSF53474">
    <property type="entry name" value="alpha/beta-Hydrolases"/>
    <property type="match status" value="1"/>
</dbReference>
<dbReference type="KEGG" id="sbh:SBI_04688"/>
<dbReference type="STRING" id="749414.SBI_04688"/>